<feature type="region of interest" description="Disordered" evidence="2">
    <location>
        <begin position="26"/>
        <end position="62"/>
    </location>
</feature>
<reference evidence="5" key="1">
    <citation type="submission" date="2023-02" db="EMBL/GenBank/DDBJ databases">
        <title>Georgenia sp.10Sc9-8, isolated from a soil sample collected from the Taklamakan desert.</title>
        <authorList>
            <person name="Liu S."/>
        </authorList>
    </citation>
    <scope>NUCLEOTIDE SEQUENCE</scope>
    <source>
        <strain evidence="5">10Sc9-8</strain>
    </source>
</reference>
<comment type="subcellular location">
    <subcellularLocation>
        <location evidence="1">Cell envelope</location>
    </subcellularLocation>
</comment>
<dbReference type="Proteomes" id="UP001165561">
    <property type="component" value="Unassembled WGS sequence"/>
</dbReference>
<evidence type="ECO:0000256" key="2">
    <source>
        <dbReference type="SAM" id="MobiDB-lite"/>
    </source>
</evidence>
<evidence type="ECO:0000256" key="3">
    <source>
        <dbReference type="SAM" id="SignalP"/>
    </source>
</evidence>
<name>A0ABT5U131_9MICO</name>
<feature type="domain" description="Periplasmic binding protein" evidence="4">
    <location>
        <begin position="71"/>
        <end position="327"/>
    </location>
</feature>
<evidence type="ECO:0000256" key="1">
    <source>
        <dbReference type="ARBA" id="ARBA00004196"/>
    </source>
</evidence>
<dbReference type="InterPro" id="IPR028082">
    <property type="entry name" value="Peripla_BP_I"/>
</dbReference>
<dbReference type="InterPro" id="IPR025997">
    <property type="entry name" value="SBP_2_dom"/>
</dbReference>
<sequence length="373" mass="39114">MTRTQRRTRSIALTMGLAMTLAACGGTTQDSAQDDPVAGDEETLDPTDADDTADGDANAGGAEDYEEGLAITMLPKSVNNPYFEASSDGAQMVVEDELSGTYEYTGPSEATASSQVSYINTLSQQGVDALLLSANDPNALCSSLDQASSGGTAIVTFDSDVDPECRDLFVSQVDGEEVGRALIEMAAEQIDGAGEIAILSATANATNQNAWIDVIEQELANNPDYADIELVATVYGDDEDEKSFAETQGLLQAHPDLEAIISPTTVGIAAAARYLQGSDYQGEVALTGLGTPNQMREFVEDGTVEEFALWDPGALGELAAYTGAALASDMITGEEGDTFTAGDLGEYVLGQDGVILLGPPTRFNAENIDEFDF</sequence>
<gene>
    <name evidence="5" type="primary">rhaS</name>
    <name evidence="5" type="ORF">PU560_16430</name>
</gene>
<keyword evidence="6" id="KW-1185">Reference proteome</keyword>
<dbReference type="PANTHER" id="PTHR30036">
    <property type="entry name" value="D-XYLOSE-BINDING PERIPLASMIC PROTEIN"/>
    <property type="match status" value="1"/>
</dbReference>
<dbReference type="InterPro" id="IPR013459">
    <property type="entry name" value="RhaS"/>
</dbReference>
<feature type="chain" id="PRO_5045761244" evidence="3">
    <location>
        <begin position="26"/>
        <end position="373"/>
    </location>
</feature>
<organism evidence="5 6">
    <name type="scientific">Georgenia halotolerans</name>
    <dbReference type="NCBI Taxonomy" id="3028317"/>
    <lineage>
        <taxon>Bacteria</taxon>
        <taxon>Bacillati</taxon>
        <taxon>Actinomycetota</taxon>
        <taxon>Actinomycetes</taxon>
        <taxon>Micrococcales</taxon>
        <taxon>Bogoriellaceae</taxon>
        <taxon>Georgenia</taxon>
    </lineage>
</organism>
<feature type="signal peptide" evidence="3">
    <location>
        <begin position="1"/>
        <end position="25"/>
    </location>
</feature>
<dbReference type="InterPro" id="IPR050555">
    <property type="entry name" value="Bact_Solute-Bind_Prot2"/>
</dbReference>
<dbReference type="Pfam" id="PF13407">
    <property type="entry name" value="Peripla_BP_4"/>
    <property type="match status" value="1"/>
</dbReference>
<dbReference type="PROSITE" id="PS51257">
    <property type="entry name" value="PROKAR_LIPOPROTEIN"/>
    <property type="match status" value="1"/>
</dbReference>
<evidence type="ECO:0000313" key="5">
    <source>
        <dbReference type="EMBL" id="MDD9208039.1"/>
    </source>
</evidence>
<dbReference type="Gene3D" id="3.40.50.2300">
    <property type="match status" value="2"/>
</dbReference>
<keyword evidence="3" id="KW-0732">Signal</keyword>
<accession>A0ABT5U131</accession>
<proteinExistence type="predicted"/>
<dbReference type="SUPFAM" id="SSF53822">
    <property type="entry name" value="Periplasmic binding protein-like I"/>
    <property type="match status" value="1"/>
</dbReference>
<dbReference type="CDD" id="cd20000">
    <property type="entry name" value="PBP1_ABC_rhamnose"/>
    <property type="match status" value="1"/>
</dbReference>
<evidence type="ECO:0000313" key="6">
    <source>
        <dbReference type="Proteomes" id="UP001165561"/>
    </source>
</evidence>
<dbReference type="EMBL" id="JARACI010001185">
    <property type="protein sequence ID" value="MDD9208039.1"/>
    <property type="molecule type" value="Genomic_DNA"/>
</dbReference>
<feature type="compositionally biased region" description="Acidic residues" evidence="2">
    <location>
        <begin position="37"/>
        <end position="54"/>
    </location>
</feature>
<dbReference type="PANTHER" id="PTHR30036:SF8">
    <property type="entry name" value="ABC-TYPE SUGAR TRANSPORT SYSTEM PERIPLASMIC COMPONENT-LIKE PROTEIN"/>
    <property type="match status" value="1"/>
</dbReference>
<dbReference type="NCBIfam" id="TIGR02637">
    <property type="entry name" value="RhaS"/>
    <property type="match status" value="1"/>
</dbReference>
<protein>
    <submittedName>
        <fullName evidence="5">Rhamnose ABC transporter substrate-binding protein</fullName>
    </submittedName>
</protein>
<evidence type="ECO:0000259" key="4">
    <source>
        <dbReference type="Pfam" id="PF13407"/>
    </source>
</evidence>
<comment type="caution">
    <text evidence="5">The sequence shown here is derived from an EMBL/GenBank/DDBJ whole genome shotgun (WGS) entry which is preliminary data.</text>
</comment>